<sequence>MSHIFQICMVNFNHINLNHCTTISGLTAELHNDCTFLLLLRDPGGKLQRMLPYYAIRFLIGEE</sequence>
<organism evidence="1">
    <name type="scientific">Tetraselmis sp. GSL018</name>
    <dbReference type="NCBI Taxonomy" id="582737"/>
    <lineage>
        <taxon>Eukaryota</taxon>
        <taxon>Viridiplantae</taxon>
        <taxon>Chlorophyta</taxon>
        <taxon>core chlorophytes</taxon>
        <taxon>Chlorodendrophyceae</taxon>
        <taxon>Chlorodendrales</taxon>
        <taxon>Chlorodendraceae</taxon>
        <taxon>Tetraselmis</taxon>
    </lineage>
</organism>
<dbReference type="EMBL" id="GBEZ01004867">
    <property type="protein sequence ID" value="JAC80383.1"/>
    <property type="molecule type" value="Transcribed_RNA"/>
</dbReference>
<gene>
    <name evidence="1" type="ORF">TSPGSL018_10395</name>
</gene>
<proteinExistence type="predicted"/>
<dbReference type="AlphaFoldDB" id="A0A061S7Z8"/>
<evidence type="ECO:0000313" key="1">
    <source>
        <dbReference type="EMBL" id="JAC80383.1"/>
    </source>
</evidence>
<reference evidence="1" key="1">
    <citation type="submission" date="2014-05" db="EMBL/GenBank/DDBJ databases">
        <title>The transcriptome of the halophilic microalga Tetraselmis sp. GSL018 isolated from the Great Salt Lake, Utah.</title>
        <authorList>
            <person name="Jinkerson R.E."/>
            <person name="D'Adamo S."/>
            <person name="Posewitz M.C."/>
        </authorList>
    </citation>
    <scope>NUCLEOTIDE SEQUENCE</scope>
    <source>
        <strain evidence="1">GSL018</strain>
    </source>
</reference>
<name>A0A061S7Z8_9CHLO</name>
<protein>
    <submittedName>
        <fullName evidence="1">Uncharacterized protein</fullName>
    </submittedName>
</protein>
<accession>A0A061S7Z8</accession>